<reference evidence="4" key="1">
    <citation type="submission" date="2022-11" db="UniProtKB">
        <authorList>
            <consortium name="WormBaseParasite"/>
        </authorList>
    </citation>
    <scope>IDENTIFICATION</scope>
</reference>
<dbReference type="Proteomes" id="UP000887574">
    <property type="component" value="Unplaced"/>
</dbReference>
<keyword evidence="1" id="KW-0175">Coiled coil</keyword>
<evidence type="ECO:0000313" key="4">
    <source>
        <dbReference type="WBParaSite" id="jg6450"/>
    </source>
</evidence>
<evidence type="ECO:0000256" key="2">
    <source>
        <dbReference type="SAM" id="MobiDB-lite"/>
    </source>
</evidence>
<feature type="compositionally biased region" description="Acidic residues" evidence="2">
    <location>
        <begin position="24"/>
        <end position="33"/>
    </location>
</feature>
<dbReference type="WBParaSite" id="jg6450">
    <property type="protein sequence ID" value="jg6450"/>
    <property type="gene ID" value="jg6450"/>
</dbReference>
<evidence type="ECO:0000313" key="3">
    <source>
        <dbReference type="Proteomes" id="UP000887574"/>
    </source>
</evidence>
<organism evidence="3 4">
    <name type="scientific">Ditylenchus dipsaci</name>
    <dbReference type="NCBI Taxonomy" id="166011"/>
    <lineage>
        <taxon>Eukaryota</taxon>
        <taxon>Metazoa</taxon>
        <taxon>Ecdysozoa</taxon>
        <taxon>Nematoda</taxon>
        <taxon>Chromadorea</taxon>
        <taxon>Rhabditida</taxon>
        <taxon>Tylenchina</taxon>
        <taxon>Tylenchomorpha</taxon>
        <taxon>Sphaerularioidea</taxon>
        <taxon>Anguinidae</taxon>
        <taxon>Anguininae</taxon>
        <taxon>Ditylenchus</taxon>
    </lineage>
</organism>
<name>A0A915EKV9_9BILA</name>
<proteinExistence type="predicted"/>
<evidence type="ECO:0000256" key="1">
    <source>
        <dbReference type="SAM" id="Coils"/>
    </source>
</evidence>
<feature type="coiled-coil region" evidence="1">
    <location>
        <begin position="70"/>
        <end position="97"/>
    </location>
</feature>
<sequence length="103" mass="11927">MRSRKLTNKDDWIADAELIFIDLTGEDEEMTEDAEAKSSSDDDMDENVQEHAEAETKVKCTQSGWTFSLAKRLRQLIKELYKELEEGARAKSEIQETNRRILC</sequence>
<protein>
    <submittedName>
        <fullName evidence="4">Uncharacterized protein</fullName>
    </submittedName>
</protein>
<accession>A0A915EKV9</accession>
<keyword evidence="3" id="KW-1185">Reference proteome</keyword>
<dbReference type="AlphaFoldDB" id="A0A915EKV9"/>
<feature type="region of interest" description="Disordered" evidence="2">
    <location>
        <begin position="24"/>
        <end position="55"/>
    </location>
</feature>